<dbReference type="Gene3D" id="3.40.50.300">
    <property type="entry name" value="P-loop containing nucleotide triphosphate hydrolases"/>
    <property type="match status" value="1"/>
</dbReference>
<dbReference type="InterPro" id="IPR007695">
    <property type="entry name" value="DNA_mismatch_repair_MutS-lik_N"/>
</dbReference>
<dbReference type="FunFam" id="3.40.50.300:FF:000870">
    <property type="entry name" value="MutS protein homolog 4"/>
    <property type="match status" value="1"/>
</dbReference>
<dbReference type="InterPro" id="IPR036678">
    <property type="entry name" value="MutS_con_dom_sf"/>
</dbReference>
<evidence type="ECO:0000259" key="8">
    <source>
        <dbReference type="PROSITE" id="PS00486"/>
    </source>
</evidence>
<reference evidence="9 10" key="1">
    <citation type="submission" date="2015-12" db="EMBL/GenBank/DDBJ databases">
        <title>Dictyostelia acquired genes for synthesis and detection of signals that induce cell-type specialization by lateral gene transfer from prokaryotes.</title>
        <authorList>
            <person name="Gloeckner G."/>
            <person name="Schaap P."/>
        </authorList>
    </citation>
    <scope>NUCLEOTIDE SEQUENCE [LARGE SCALE GENOMIC DNA]</scope>
    <source>
        <strain evidence="9 10">TK</strain>
    </source>
</reference>
<dbReference type="InterPro" id="IPR007860">
    <property type="entry name" value="DNA_mmatch_repair_MutS_con_dom"/>
</dbReference>
<dbReference type="SUPFAM" id="SSF55271">
    <property type="entry name" value="DNA repair protein MutS, domain I"/>
    <property type="match status" value="1"/>
</dbReference>
<dbReference type="Gene3D" id="1.10.1420.10">
    <property type="match status" value="2"/>
</dbReference>
<dbReference type="InterPro" id="IPR016151">
    <property type="entry name" value="DNA_mismatch_repair_MutS_N"/>
</dbReference>
<evidence type="ECO:0000313" key="9">
    <source>
        <dbReference type="EMBL" id="KYQ92412.1"/>
    </source>
</evidence>
<dbReference type="OrthoDB" id="10252754at2759"/>
<dbReference type="OMA" id="DTWIMRR"/>
<keyword evidence="6 7" id="KW-0234">DNA repair</keyword>
<keyword evidence="10" id="KW-1185">Reference proteome</keyword>
<evidence type="ECO:0000256" key="5">
    <source>
        <dbReference type="ARBA" id="ARBA00023125"/>
    </source>
</evidence>
<comment type="similarity">
    <text evidence="1 7">Belongs to the DNA mismatch repair MutS family.</text>
</comment>
<dbReference type="InterPro" id="IPR007696">
    <property type="entry name" value="DNA_mismatch_repair_MutS_core"/>
</dbReference>
<dbReference type="GO" id="GO:0005634">
    <property type="term" value="C:nucleus"/>
    <property type="evidence" value="ECO:0007669"/>
    <property type="project" value="TreeGrafter"/>
</dbReference>
<dbReference type="Gene3D" id="3.30.420.110">
    <property type="entry name" value="MutS, connector domain"/>
    <property type="match status" value="1"/>
</dbReference>
<dbReference type="STRING" id="361077.A0A151ZEM8"/>
<dbReference type="AlphaFoldDB" id="A0A151ZEM8"/>
<dbReference type="PANTHER" id="PTHR11361:SF34">
    <property type="entry name" value="DNA MISMATCH REPAIR PROTEIN MSH1, MITOCHONDRIAL"/>
    <property type="match status" value="1"/>
</dbReference>
<evidence type="ECO:0000313" key="10">
    <source>
        <dbReference type="Proteomes" id="UP000076078"/>
    </source>
</evidence>
<dbReference type="InParanoid" id="A0A151ZEM8"/>
<dbReference type="Gene3D" id="3.40.1170.10">
    <property type="entry name" value="DNA repair protein MutS, domain I"/>
    <property type="match status" value="1"/>
</dbReference>
<dbReference type="Proteomes" id="UP000076078">
    <property type="component" value="Unassembled WGS sequence"/>
</dbReference>
<dbReference type="InterPro" id="IPR000432">
    <property type="entry name" value="DNA_mismatch_repair_MutS_C"/>
</dbReference>
<dbReference type="GO" id="GO:0006298">
    <property type="term" value="P:mismatch repair"/>
    <property type="evidence" value="ECO:0007669"/>
    <property type="project" value="InterPro"/>
</dbReference>
<sequence length="940" mass="106122">MIRIYRRSFLSLTRIDQYCGKRFISNKSNNLDVNLSKSVESKKKKPKLNTLDRISIDYTSNDKRKELVDNVKYSKKQSIIDNSVELDKQKEIEESIIEQVGAIEKRKDKNVSEATGIDTPAMLQYNEAKSKYPGSVMLFRVGDFYEIFGSDAIEVSKLLNIVLTQRGIKSRGKDSASSIPMCGFPSQSLDNYIEKLIKLGKTVAVCDQVEDSQIAKKNKSKVVKREVVRLVTPGTLVEERFLKSSQNNFLCTFSPVFEGKQRKTDNVLENFKSTQKFILSWLDMSTGHFFISTSTYENLAGDLNRISPSEVLLPQCLCSMLELKKILKPYHITTVGESMDDLYGYSQSVQLFKDTFTVERDWEEIQDLFDQSEISVAGAILRYTIDTQLGRIPHLYAPTRFSVSQSMFIDLTTMNSLEVIKTYQGLRKGSLLDSLDRTLTSSGSRLIHSRIQSPSLNLNEIERRLNLVERFYLDESLTKDIRKLLSKTMDIERCLQRIYIGRAGPRDLSAIGSTLAISTHIKEVLLERSKNKTIVQLLQGIEVFDSLLNELSSALVDNPPFLTSQGGFIEVGYDDQLDQQRKLRDNSKELISQMESKYKSIVAPQLKIKHNQIIGWHFEIASSHRDKIPSHFIHVQTLLSHMRFKSSDLIALEEKINIAASEVLQRELNIFDNLCNSVLEMGDNIKKCSNVLAEIDVSTSLALIGRERLYVKPKVVQEPILKIKSGRHPTVEQFSDNKSFVSNDLLLNPTDMWLITGANMGGKSTFLRQNALICLMAQMGSFVPAESANVGLVDSIFSRVGSSDDLSGDKSTFMIEMVETASILRKATDKSLVIMDEVGRGTSTIDGLSIAQSVIEHLTAVNRSRCLFATHYHELAKKIVHPSVKPYQLLVKEDDSHLLFTHKIIPGITNKSYGIYCAKLAGLPESVIKRSIEILNKMEQ</sequence>
<evidence type="ECO:0000256" key="2">
    <source>
        <dbReference type="ARBA" id="ARBA00022741"/>
    </source>
</evidence>
<dbReference type="GO" id="GO:0005524">
    <property type="term" value="F:ATP binding"/>
    <property type="evidence" value="ECO:0007669"/>
    <property type="project" value="UniProtKB-KW"/>
</dbReference>
<evidence type="ECO:0000256" key="7">
    <source>
        <dbReference type="RuleBase" id="RU003756"/>
    </source>
</evidence>
<keyword evidence="4" id="KW-0067">ATP-binding</keyword>
<dbReference type="InterPro" id="IPR017261">
    <property type="entry name" value="DNA_mismatch_repair_MutS/MSH"/>
</dbReference>
<protein>
    <recommendedName>
        <fullName evidence="8">DNA mismatch repair proteins mutS family domain-containing protein</fullName>
    </recommendedName>
</protein>
<dbReference type="Pfam" id="PF01624">
    <property type="entry name" value="MutS_I"/>
    <property type="match status" value="1"/>
</dbReference>
<dbReference type="InterPro" id="IPR045076">
    <property type="entry name" value="MutS"/>
</dbReference>
<evidence type="ECO:0000256" key="4">
    <source>
        <dbReference type="ARBA" id="ARBA00022840"/>
    </source>
</evidence>
<dbReference type="InterPro" id="IPR007861">
    <property type="entry name" value="DNA_mismatch_repair_MutS_clamp"/>
</dbReference>
<accession>A0A151ZEM8</accession>
<dbReference type="Pfam" id="PF05192">
    <property type="entry name" value="MutS_III"/>
    <property type="match status" value="1"/>
</dbReference>
<evidence type="ECO:0000256" key="6">
    <source>
        <dbReference type="ARBA" id="ARBA00023204"/>
    </source>
</evidence>
<dbReference type="NCBIfam" id="NF003810">
    <property type="entry name" value="PRK05399.1"/>
    <property type="match status" value="1"/>
</dbReference>
<dbReference type="InterPro" id="IPR036187">
    <property type="entry name" value="DNA_mismatch_repair_MutS_sf"/>
</dbReference>
<name>A0A151ZEM8_TIELA</name>
<dbReference type="PANTHER" id="PTHR11361">
    <property type="entry name" value="DNA MISMATCH REPAIR PROTEIN MUTS FAMILY MEMBER"/>
    <property type="match status" value="1"/>
</dbReference>
<keyword evidence="3 7" id="KW-0227">DNA damage</keyword>
<comment type="function">
    <text evidence="7">Component of the post-replicative DNA mismatch repair system (MMR).</text>
</comment>
<dbReference type="EMBL" id="LODT01000029">
    <property type="protein sequence ID" value="KYQ92412.1"/>
    <property type="molecule type" value="Genomic_DNA"/>
</dbReference>
<dbReference type="GO" id="GO:0005739">
    <property type="term" value="C:mitochondrion"/>
    <property type="evidence" value="ECO:0007669"/>
    <property type="project" value="TreeGrafter"/>
</dbReference>
<dbReference type="SUPFAM" id="SSF53150">
    <property type="entry name" value="DNA repair protein MutS, domain II"/>
    <property type="match status" value="1"/>
</dbReference>
<dbReference type="Pfam" id="PF00488">
    <property type="entry name" value="MutS_V"/>
    <property type="match status" value="1"/>
</dbReference>
<dbReference type="SMART" id="SM00534">
    <property type="entry name" value="MUTSac"/>
    <property type="match status" value="1"/>
</dbReference>
<keyword evidence="2 7" id="KW-0547">Nucleotide-binding</keyword>
<dbReference type="InterPro" id="IPR027417">
    <property type="entry name" value="P-loop_NTPase"/>
</dbReference>
<comment type="caution">
    <text evidence="9">The sequence shown here is derived from an EMBL/GenBank/DDBJ whole genome shotgun (WGS) entry which is preliminary data.</text>
</comment>
<dbReference type="PIRSF" id="PIRSF037677">
    <property type="entry name" value="DNA_mis_repair_Msh6"/>
    <property type="match status" value="1"/>
</dbReference>
<dbReference type="PROSITE" id="PS00486">
    <property type="entry name" value="DNA_MISMATCH_REPAIR_2"/>
    <property type="match status" value="1"/>
</dbReference>
<proteinExistence type="inferred from homology"/>
<dbReference type="InterPro" id="IPR005748">
    <property type="entry name" value="DNA_mismatch_repair_MutS"/>
</dbReference>
<dbReference type="GO" id="GO:0043504">
    <property type="term" value="P:mitochondrial DNA repair"/>
    <property type="evidence" value="ECO:0007669"/>
    <property type="project" value="TreeGrafter"/>
</dbReference>
<evidence type="ECO:0000256" key="1">
    <source>
        <dbReference type="ARBA" id="ARBA00006271"/>
    </source>
</evidence>
<gene>
    <name evidence="9" type="ORF">DLAC_06391</name>
</gene>
<dbReference type="SUPFAM" id="SSF52540">
    <property type="entry name" value="P-loop containing nucleoside triphosphate hydrolases"/>
    <property type="match status" value="1"/>
</dbReference>
<dbReference type="GO" id="GO:0030983">
    <property type="term" value="F:mismatched DNA binding"/>
    <property type="evidence" value="ECO:0007669"/>
    <property type="project" value="InterPro"/>
</dbReference>
<organism evidence="9 10">
    <name type="scientific">Tieghemostelium lacteum</name>
    <name type="common">Slime mold</name>
    <name type="synonym">Dictyostelium lacteum</name>
    <dbReference type="NCBI Taxonomy" id="361077"/>
    <lineage>
        <taxon>Eukaryota</taxon>
        <taxon>Amoebozoa</taxon>
        <taxon>Evosea</taxon>
        <taxon>Eumycetozoa</taxon>
        <taxon>Dictyostelia</taxon>
        <taxon>Dictyosteliales</taxon>
        <taxon>Raperosteliaceae</taxon>
        <taxon>Tieghemostelium</taxon>
    </lineage>
</organism>
<dbReference type="Pfam" id="PF05188">
    <property type="entry name" value="MutS_II"/>
    <property type="match status" value="1"/>
</dbReference>
<dbReference type="SMART" id="SM00533">
    <property type="entry name" value="MUTSd"/>
    <property type="match status" value="1"/>
</dbReference>
<dbReference type="NCBIfam" id="TIGR01070">
    <property type="entry name" value="mutS1"/>
    <property type="match status" value="1"/>
</dbReference>
<feature type="domain" description="DNA mismatch repair proteins mutS family" evidence="8">
    <location>
        <begin position="831"/>
        <end position="847"/>
    </location>
</feature>
<dbReference type="Pfam" id="PF05190">
    <property type="entry name" value="MutS_IV"/>
    <property type="match status" value="1"/>
</dbReference>
<evidence type="ECO:0000256" key="3">
    <source>
        <dbReference type="ARBA" id="ARBA00022763"/>
    </source>
</evidence>
<dbReference type="FunCoup" id="A0A151ZEM8">
    <property type="interactions" value="265"/>
</dbReference>
<keyword evidence="5 7" id="KW-0238">DNA-binding</keyword>
<dbReference type="GO" id="GO:0140664">
    <property type="term" value="F:ATP-dependent DNA damage sensor activity"/>
    <property type="evidence" value="ECO:0007669"/>
    <property type="project" value="InterPro"/>
</dbReference>
<dbReference type="SUPFAM" id="SSF48334">
    <property type="entry name" value="DNA repair protein MutS, domain III"/>
    <property type="match status" value="1"/>
</dbReference>